<dbReference type="RefSeq" id="WP_104372997.1">
    <property type="nucleotide sequence ID" value="NZ_BFAV01000150.1"/>
</dbReference>
<comment type="caution">
    <text evidence="1">The sequence shown here is derived from an EMBL/GenBank/DDBJ whole genome shotgun (WGS) entry which is preliminary data.</text>
</comment>
<sequence>MEHYYSLKISTRVSLVVCTVDDYTAGLRSGGNISVLLKEYPRKKPVRKPGGYYVFTDLPGDSYSVLVRSDVYLEEELFIKPGEIDPNNPRAYIILKPCSHYPFPEGATLIRASLRDADGRVPRDAVVKASMLSENCARARLSGEKAGKGEEAIFLTNIAGGMSAGDFYLLKDKADGRQEYCRIAALEADTRRCRLYEPLRFSYSRGALLLPVFETRPDERGEVVICFREPCPDNFKVKLQFNHGKNLFEKELDIEGGKTTVLGFINLG</sequence>
<accession>A0A2L2XEN7</accession>
<name>A0A2L2XEN7_9FIRM</name>
<dbReference type="EMBL" id="BFAV01000150">
    <property type="protein sequence ID" value="GBF34829.1"/>
    <property type="molecule type" value="Genomic_DNA"/>
</dbReference>
<proteinExistence type="predicted"/>
<dbReference type="OrthoDB" id="2380855at2"/>
<keyword evidence="2" id="KW-1185">Reference proteome</keyword>
<evidence type="ECO:0000313" key="1">
    <source>
        <dbReference type="EMBL" id="GBF34829.1"/>
    </source>
</evidence>
<protein>
    <submittedName>
        <fullName evidence="1">Uncharacterized protein</fullName>
    </submittedName>
</protein>
<organism evidence="1 2">
    <name type="scientific">Desulfocucumis palustris</name>
    <dbReference type="NCBI Taxonomy" id="1898651"/>
    <lineage>
        <taxon>Bacteria</taxon>
        <taxon>Bacillati</taxon>
        <taxon>Bacillota</taxon>
        <taxon>Clostridia</taxon>
        <taxon>Eubacteriales</taxon>
        <taxon>Desulfocucumaceae</taxon>
        <taxon>Desulfocucumis</taxon>
    </lineage>
</organism>
<gene>
    <name evidence="1" type="ORF">DCCM_3949</name>
</gene>
<reference evidence="2" key="1">
    <citation type="submission" date="2018-02" db="EMBL/GenBank/DDBJ databases">
        <title>Genome sequence of Desulfocucumis palustris strain NAW-5.</title>
        <authorList>
            <person name="Watanabe M."/>
            <person name="Kojima H."/>
            <person name="Fukui M."/>
        </authorList>
    </citation>
    <scope>NUCLEOTIDE SEQUENCE [LARGE SCALE GENOMIC DNA]</scope>
    <source>
        <strain evidence="2">NAW-5</strain>
    </source>
</reference>
<dbReference type="AlphaFoldDB" id="A0A2L2XEN7"/>
<evidence type="ECO:0000313" key="2">
    <source>
        <dbReference type="Proteomes" id="UP000239549"/>
    </source>
</evidence>
<dbReference type="Proteomes" id="UP000239549">
    <property type="component" value="Unassembled WGS sequence"/>
</dbReference>